<dbReference type="InterPro" id="IPR002513">
    <property type="entry name" value="Tn3_Tnp_DDE_dom"/>
</dbReference>
<keyword evidence="4" id="KW-0233">DNA recombination</keyword>
<comment type="similarity">
    <text evidence="1">Belongs to the transposase 7 family.</text>
</comment>
<dbReference type="AlphaFoldDB" id="F8L2W8"/>
<name>F8L2W8_SIMNZ</name>
<geneLocation type="plasmid" evidence="6 7">
    <name>pSn</name>
</geneLocation>
<reference evidence="6 7" key="2">
    <citation type="journal article" date="2011" name="Mol. Biol. Evol.">
        <title>Unity in variety--the pan-genome of the Chlamydiae.</title>
        <authorList>
            <person name="Collingro A."/>
            <person name="Tischler P."/>
            <person name="Weinmaier T."/>
            <person name="Penz T."/>
            <person name="Heinz E."/>
            <person name="Brunham R.C."/>
            <person name="Read T.D."/>
            <person name="Bavoil P.M."/>
            <person name="Sachse K."/>
            <person name="Kahane S."/>
            <person name="Friedman M.G."/>
            <person name="Rattei T."/>
            <person name="Myers G.S."/>
            <person name="Horn M."/>
        </authorList>
    </citation>
    <scope>NUCLEOTIDE SEQUENCE [LARGE SCALE GENOMIC DNA]</scope>
    <source>
        <strain evidence="7">ATCC VR-1471 / Z</strain>
        <plasmid evidence="6 7">pSn</plasmid>
    </source>
</reference>
<feature type="domain" description="Tn3 transposase DDE" evidence="5">
    <location>
        <begin position="433"/>
        <end position="822"/>
    </location>
</feature>
<sequence>MAEEWLLDQKIVLPTRKVLKRLVGTILNQSSQGWFNLIYQKISDQTKEHLDLLTLTSSEDPKSLFAELKDSPPAATIGSINIYLDRFDKLKKFEDCEIDLSDIPLNFVNHCHELAKRYDAWEIKRFYPEKRYSLLSIFLSESQKTLLDSLVLMHDQFIQKMLRETKNVYEKQQRLYRKKSKASLNGILSFLDALFECKEKTFENLFDSFPQEELKKDMKNVRFYRDLEDRGFIEILSRRYRGIRRYFPRFVNLPFEIEPGNEDLLIGIDLIRKLDGEDIKKFPMSAPISFIDFKLHKGLYREDGAIRRSVWEIGLSIAIKDKFRSGDIYLPQSKRHTSFWNLIYSEKKWEQEKPNACKELHLEADGDVETKKLADSFESSVEKSQDRFRGNKFAKIEKGKLKLRKDDKLERLPSVDLLQNTINASLPRIRIEDLIVEVDQELHFSRHFNPIQGSRQETPYSYKSIVAAIIAMATNLGIIAMSNSTDELSVDILRDVVRTCIREETIKAANAEIVNAHTKLPLSSYYGSGELSSSDGQRFRVRGSSLIASYYPRYFGYYEKGVSIYSHVSDQSSVFGTKVISCSPREALYVLDGLLENDTILGIREHTTDTEGYTEHIFALCRLLGYKFMPRIKNLKDQTFYRIDKNKDYGEIDVLLKKTVDMDLIKEQWDPMLRVVASLRKKLTPAHVIIQRLANISPADRLSKAFTHLGRLEKTQYILDYVTNPPLRRKAHIQLNKGEYRHKLPRWIFFANQGEFQAGDYEEMMNKASCLSLVSNVILYWNTKKIAGIVDHLRSQGEEVSEEIISRISLLPYRHVIPNGTYFSERAGVK</sequence>
<proteinExistence type="inferred from homology"/>
<evidence type="ECO:0000313" key="6">
    <source>
        <dbReference type="EMBL" id="CCB87814.1"/>
    </source>
</evidence>
<dbReference type="GO" id="GO:0003677">
    <property type="term" value="F:DNA binding"/>
    <property type="evidence" value="ECO:0007669"/>
    <property type="project" value="UniProtKB-KW"/>
</dbReference>
<dbReference type="EMBL" id="FR872581">
    <property type="protein sequence ID" value="CCB87814.1"/>
    <property type="molecule type" value="Genomic_DNA"/>
</dbReference>
<evidence type="ECO:0000259" key="5">
    <source>
        <dbReference type="Pfam" id="PF01526"/>
    </source>
</evidence>
<dbReference type="Proteomes" id="UP000000496">
    <property type="component" value="Plasmid pSn"/>
</dbReference>
<evidence type="ECO:0000256" key="2">
    <source>
        <dbReference type="ARBA" id="ARBA00022578"/>
    </source>
</evidence>
<dbReference type="GO" id="GO:0006313">
    <property type="term" value="P:DNA transposition"/>
    <property type="evidence" value="ECO:0007669"/>
    <property type="project" value="InterPro"/>
</dbReference>
<dbReference type="HOGENOM" id="CLU_009098_1_2_0"/>
<evidence type="ECO:0000256" key="3">
    <source>
        <dbReference type="ARBA" id="ARBA00023125"/>
    </source>
</evidence>
<organism evidence="6 7">
    <name type="scientific">Simkania negevensis (strain ATCC VR-1471 / DSM 27360 / Z)</name>
    <dbReference type="NCBI Taxonomy" id="331113"/>
    <lineage>
        <taxon>Bacteria</taxon>
        <taxon>Pseudomonadati</taxon>
        <taxon>Chlamydiota</taxon>
        <taxon>Chlamydiia</taxon>
        <taxon>Parachlamydiales</taxon>
        <taxon>Simkaniaceae</taxon>
        <taxon>Simkania</taxon>
    </lineage>
</organism>
<dbReference type="InterPro" id="IPR047653">
    <property type="entry name" value="Tn3-like_transpos"/>
</dbReference>
<keyword evidence="7" id="KW-1185">Reference proteome</keyword>
<dbReference type="KEGG" id="sng:SNE_B24550"/>
<evidence type="ECO:0000256" key="4">
    <source>
        <dbReference type="ARBA" id="ARBA00023172"/>
    </source>
</evidence>
<dbReference type="GO" id="GO:0004803">
    <property type="term" value="F:transposase activity"/>
    <property type="evidence" value="ECO:0007669"/>
    <property type="project" value="InterPro"/>
</dbReference>
<keyword evidence="3" id="KW-0238">DNA-binding</keyword>
<keyword evidence="2" id="KW-0815">Transposition</keyword>
<accession>F8L2W8</accession>
<gene>
    <name evidence="6" type="ordered locus">SNE_B24550</name>
</gene>
<evidence type="ECO:0000256" key="1">
    <source>
        <dbReference type="ARBA" id="ARBA00009402"/>
    </source>
</evidence>
<dbReference type="eggNOG" id="COG4644">
    <property type="taxonomic scope" value="Bacteria"/>
</dbReference>
<dbReference type="Pfam" id="PF01526">
    <property type="entry name" value="DDE_Tnp_Tn3"/>
    <property type="match status" value="1"/>
</dbReference>
<reference key="1">
    <citation type="journal article" date="2011" name="Mol. Biol. Evol.">
        <title>Unity in variety -- the pan-genome of the Chlamydiae.</title>
        <authorList>
            <person name="Collingro A."/>
            <person name="Tischler P."/>
            <person name="Weinmaier T."/>
            <person name="Penz T."/>
            <person name="Heinz E."/>
            <person name="Brunham R.C."/>
            <person name="Read T.D."/>
            <person name="Bavoil P.M."/>
            <person name="Sachse K."/>
            <person name="Kahane S."/>
            <person name="Friedman M.G."/>
            <person name="Rattei T."/>
            <person name="Myers G.S.A."/>
            <person name="Horn M."/>
        </authorList>
    </citation>
    <scope>NUCLEOTIDE SEQUENCE</scope>
    <source>
        <strain>Z</strain>
    </source>
</reference>
<evidence type="ECO:0000313" key="7">
    <source>
        <dbReference type="Proteomes" id="UP000000496"/>
    </source>
</evidence>
<dbReference type="NCBIfam" id="NF033527">
    <property type="entry name" value="transpos_Tn3"/>
    <property type="match status" value="1"/>
</dbReference>
<keyword evidence="6" id="KW-0614">Plasmid</keyword>
<protein>
    <recommendedName>
        <fullName evidence="5">Tn3 transposase DDE domain-containing protein</fullName>
    </recommendedName>
</protein>